<dbReference type="InterPro" id="IPR002921">
    <property type="entry name" value="Fungal_lipase-type"/>
</dbReference>
<comment type="subcellular location">
    <subcellularLocation>
        <location evidence="2">Cell projection</location>
        <location evidence="2">Dendritic spine membrane</location>
        <topology evidence="2">Multi-pass membrane protein</topology>
    </subcellularLocation>
    <subcellularLocation>
        <location evidence="3">Early endosome membrane</location>
        <topology evidence="3">Multi-pass membrane protein</topology>
    </subcellularLocation>
    <subcellularLocation>
        <location evidence="22">Postsynaptic density membrane</location>
        <topology evidence="22">Multi-pass membrane protein</topology>
    </subcellularLocation>
</comment>
<evidence type="ECO:0000256" key="33">
    <source>
        <dbReference type="SAM" id="MobiDB-lite"/>
    </source>
</evidence>
<evidence type="ECO:0000256" key="19">
    <source>
        <dbReference type="ARBA" id="ARBA00023273"/>
    </source>
</evidence>
<dbReference type="FunFam" id="3.40.50.1820:FF:000015">
    <property type="entry name" value="Sn1-specific diacylglycerol lipase alpha"/>
    <property type="match status" value="1"/>
</dbReference>
<evidence type="ECO:0000256" key="5">
    <source>
        <dbReference type="ARBA" id="ARBA00022475"/>
    </source>
</evidence>
<name>A0A8C2PTI0_CYPCA</name>
<keyword evidence="8" id="KW-0479">Metal-binding</keyword>
<evidence type="ECO:0000256" key="14">
    <source>
        <dbReference type="ARBA" id="ARBA00023018"/>
    </source>
</evidence>
<reference evidence="36" key="1">
    <citation type="submission" date="2025-08" db="UniProtKB">
        <authorList>
            <consortium name="Ensembl"/>
        </authorList>
    </citation>
    <scope>IDENTIFICATION</scope>
</reference>
<keyword evidence="5" id="KW-1003">Cell membrane</keyword>
<keyword evidence="7 34" id="KW-0812">Transmembrane</keyword>
<keyword evidence="19" id="KW-0966">Cell projection</keyword>
<dbReference type="GO" id="GO:0098839">
    <property type="term" value="C:postsynaptic density membrane"/>
    <property type="evidence" value="ECO:0007669"/>
    <property type="project" value="UniProtKB-SubCell"/>
</dbReference>
<evidence type="ECO:0000256" key="28">
    <source>
        <dbReference type="ARBA" id="ARBA00052463"/>
    </source>
</evidence>
<proteinExistence type="inferred from homology"/>
<evidence type="ECO:0000256" key="25">
    <source>
        <dbReference type="ARBA" id="ARBA00050709"/>
    </source>
</evidence>
<evidence type="ECO:0000256" key="13">
    <source>
        <dbReference type="ARBA" id="ARBA00022989"/>
    </source>
</evidence>
<evidence type="ECO:0000259" key="35">
    <source>
        <dbReference type="Pfam" id="PF01764"/>
    </source>
</evidence>
<dbReference type="PANTHER" id="PTHR45792">
    <property type="entry name" value="DIACYLGLYCEROL LIPASE HOMOLOG-RELATED"/>
    <property type="match status" value="1"/>
</dbReference>
<keyword evidence="17" id="KW-0325">Glycoprotein</keyword>
<evidence type="ECO:0000256" key="12">
    <source>
        <dbReference type="ARBA" id="ARBA00022963"/>
    </source>
</evidence>
<evidence type="ECO:0000256" key="11">
    <source>
        <dbReference type="ARBA" id="ARBA00022837"/>
    </source>
</evidence>
<comment type="similarity">
    <text evidence="4">Belongs to the AB hydrolase superfamily. Lipase family.</text>
</comment>
<evidence type="ECO:0000256" key="23">
    <source>
        <dbReference type="ARBA" id="ARBA00048382"/>
    </source>
</evidence>
<evidence type="ECO:0000256" key="7">
    <source>
        <dbReference type="ARBA" id="ARBA00022692"/>
    </source>
</evidence>
<evidence type="ECO:0000256" key="29">
    <source>
        <dbReference type="ARBA" id="ARBA00063298"/>
    </source>
</evidence>
<comment type="catalytic activity">
    <reaction evidence="20">
        <text>a 1,2-diacyl-sn-glycerol + H2O = a 2-acylglycerol + a fatty acid + H(+)</text>
        <dbReference type="Rhea" id="RHEA:33275"/>
        <dbReference type="ChEBI" id="CHEBI:15377"/>
        <dbReference type="ChEBI" id="CHEBI:15378"/>
        <dbReference type="ChEBI" id="CHEBI:17389"/>
        <dbReference type="ChEBI" id="CHEBI:17815"/>
        <dbReference type="ChEBI" id="CHEBI:28868"/>
        <dbReference type="EC" id="3.1.1.116"/>
    </reaction>
    <physiologicalReaction direction="left-to-right" evidence="20">
        <dbReference type="Rhea" id="RHEA:33276"/>
    </physiologicalReaction>
</comment>
<feature type="compositionally biased region" description="Polar residues" evidence="33">
    <location>
        <begin position="837"/>
        <end position="854"/>
    </location>
</feature>
<comment type="cofactor">
    <cofactor evidence="1">
        <name>Ca(2+)</name>
        <dbReference type="ChEBI" id="CHEBI:29108"/>
    </cofactor>
</comment>
<keyword evidence="16 34" id="KW-0472">Membrane</keyword>
<accession>A0A8C2PTI0</accession>
<dbReference type="Gene3D" id="3.40.50.1820">
    <property type="entry name" value="alpha/beta hydrolase"/>
    <property type="match status" value="1"/>
</dbReference>
<dbReference type="GO" id="GO:0047372">
    <property type="term" value="F:monoacylglycerol lipase activity"/>
    <property type="evidence" value="ECO:0007669"/>
    <property type="project" value="UniProtKB-ARBA"/>
</dbReference>
<comment type="subunit">
    <text evidence="29">Interacts (via C-terminal) with CAMK2A; leading to the phosphorylation and inhibition of DAGLA enzymatic activity. Interacts (via PPXXF motif) with HOMER1 and HOMER2; this interaction is required for DAGLA membrane localization.</text>
</comment>
<evidence type="ECO:0000256" key="22">
    <source>
        <dbReference type="ARBA" id="ARBA00037872"/>
    </source>
</evidence>
<dbReference type="GO" id="GO:0032591">
    <property type="term" value="C:dendritic spine membrane"/>
    <property type="evidence" value="ECO:0007669"/>
    <property type="project" value="UniProtKB-SubCell"/>
</dbReference>
<evidence type="ECO:0000256" key="16">
    <source>
        <dbReference type="ARBA" id="ARBA00023136"/>
    </source>
</evidence>
<keyword evidence="9" id="KW-0967">Endosome</keyword>
<comment type="catalytic activity">
    <reaction evidence="25">
        <text>1-(9Z-octadecenoyl)-2-(9Z,12Z-octadecadienoyl)-sn-glycerol + H2O = 2-(9Z,12Z-octadecadienoyl)-glycerol + (9Z)-octadecenoate + H(+)</text>
        <dbReference type="Rhea" id="RHEA:38523"/>
        <dbReference type="ChEBI" id="CHEBI:15377"/>
        <dbReference type="ChEBI" id="CHEBI:15378"/>
        <dbReference type="ChEBI" id="CHEBI:30823"/>
        <dbReference type="ChEBI" id="CHEBI:75450"/>
        <dbReference type="ChEBI" id="CHEBI:75457"/>
    </reaction>
    <physiologicalReaction direction="left-to-right" evidence="25">
        <dbReference type="Rhea" id="RHEA:38524"/>
    </physiologicalReaction>
</comment>
<evidence type="ECO:0000256" key="17">
    <source>
        <dbReference type="ARBA" id="ARBA00023180"/>
    </source>
</evidence>
<dbReference type="InterPro" id="IPR029058">
    <property type="entry name" value="AB_hydrolase_fold"/>
</dbReference>
<dbReference type="GO" id="GO:0046872">
    <property type="term" value="F:metal ion binding"/>
    <property type="evidence" value="ECO:0007669"/>
    <property type="project" value="UniProtKB-KW"/>
</dbReference>
<evidence type="ECO:0000256" key="26">
    <source>
        <dbReference type="ARBA" id="ARBA00050861"/>
    </source>
</evidence>
<keyword evidence="15" id="KW-0443">Lipid metabolism</keyword>
<dbReference type="GO" id="GO:0098921">
    <property type="term" value="P:retrograde trans-synaptic signaling by endocannabinoid"/>
    <property type="evidence" value="ECO:0007669"/>
    <property type="project" value="TreeGrafter"/>
</dbReference>
<feature type="compositionally biased region" description="Low complexity" evidence="33">
    <location>
        <begin position="926"/>
        <end position="938"/>
    </location>
</feature>
<keyword evidence="13 34" id="KW-1133">Transmembrane helix</keyword>
<evidence type="ECO:0000256" key="20">
    <source>
        <dbReference type="ARBA" id="ARBA00024531"/>
    </source>
</evidence>
<evidence type="ECO:0000256" key="6">
    <source>
        <dbReference type="ARBA" id="ARBA00022553"/>
    </source>
</evidence>
<evidence type="ECO:0000256" key="32">
    <source>
        <dbReference type="ARBA" id="ARBA00082132"/>
    </source>
</evidence>
<evidence type="ECO:0000256" key="27">
    <source>
        <dbReference type="ARBA" id="ARBA00052106"/>
    </source>
</evidence>
<evidence type="ECO:0000313" key="37">
    <source>
        <dbReference type="Proteomes" id="UP000694701"/>
    </source>
</evidence>
<dbReference type="GO" id="GO:0046340">
    <property type="term" value="P:diacylglycerol catabolic process"/>
    <property type="evidence" value="ECO:0007669"/>
    <property type="project" value="TreeGrafter"/>
</dbReference>
<comment type="catalytic activity">
    <reaction evidence="28">
        <text>1-(9Z-octadecenoyl)-2-O-(5Z,8Z,11Z,14Z-eicosatetraenyl)-sn-glycerol + H2O = 2-O-(5Z,8Z,11Z,14Z)-eicosatetraenylglycerol + (9Z)-octadecenoate + H(+)</text>
        <dbReference type="Rhea" id="RHEA:38527"/>
        <dbReference type="ChEBI" id="CHEBI:15377"/>
        <dbReference type="ChEBI" id="CHEBI:15378"/>
        <dbReference type="ChEBI" id="CHEBI:30823"/>
        <dbReference type="ChEBI" id="CHEBI:75913"/>
        <dbReference type="ChEBI" id="CHEBI:75914"/>
    </reaction>
    <physiologicalReaction direction="left-to-right" evidence="28">
        <dbReference type="Rhea" id="RHEA:38528"/>
    </physiologicalReaction>
</comment>
<evidence type="ECO:0000256" key="10">
    <source>
        <dbReference type="ARBA" id="ARBA00022801"/>
    </source>
</evidence>
<dbReference type="EC" id="3.1.1.116" evidence="21"/>
<comment type="catalytic activity">
    <reaction evidence="24">
        <text>1-(9Z-octadecenoyl)-2-octadecanoyl-sn-glycerol + H2O = 2-octadecanoylglycerol + (9Z)-octadecenoate + H(+)</text>
        <dbReference type="Rhea" id="RHEA:38519"/>
        <dbReference type="ChEBI" id="CHEBI:15377"/>
        <dbReference type="ChEBI" id="CHEBI:15378"/>
        <dbReference type="ChEBI" id="CHEBI:30823"/>
        <dbReference type="ChEBI" id="CHEBI:75448"/>
        <dbReference type="ChEBI" id="CHEBI:75456"/>
    </reaction>
    <physiologicalReaction direction="left-to-right" evidence="24">
        <dbReference type="Rhea" id="RHEA:38520"/>
    </physiologicalReaction>
</comment>
<comment type="catalytic activity">
    <reaction evidence="27">
        <text>1-octadecanoyl-2-(5Z,8Z,11Z,14Z-eicosatetraenoyl)-sn-glycerol + H2O = 2-(5Z,8Z,11Z,14Z-eicosatetraenoyl)-glycerol + octadecanoate + H(+)</text>
        <dbReference type="Rhea" id="RHEA:38507"/>
        <dbReference type="ChEBI" id="CHEBI:15377"/>
        <dbReference type="ChEBI" id="CHEBI:15378"/>
        <dbReference type="ChEBI" id="CHEBI:25629"/>
        <dbReference type="ChEBI" id="CHEBI:52392"/>
        <dbReference type="ChEBI" id="CHEBI:75728"/>
    </reaction>
    <physiologicalReaction direction="left-to-right" evidence="27">
        <dbReference type="Rhea" id="RHEA:38508"/>
    </physiologicalReaction>
</comment>
<keyword evidence="14" id="KW-0770">Synapse</keyword>
<keyword evidence="10" id="KW-0378">Hydrolase</keyword>
<evidence type="ECO:0000256" key="9">
    <source>
        <dbReference type="ARBA" id="ARBA00022753"/>
    </source>
</evidence>
<feature type="transmembrane region" description="Helical" evidence="34">
    <location>
        <begin position="61"/>
        <end position="81"/>
    </location>
</feature>
<evidence type="ECO:0000256" key="21">
    <source>
        <dbReference type="ARBA" id="ARBA00026104"/>
    </source>
</evidence>
<evidence type="ECO:0000256" key="24">
    <source>
        <dbReference type="ARBA" id="ARBA00050486"/>
    </source>
</evidence>
<keyword evidence="18" id="KW-0628">Postsynaptic cell membrane</keyword>
<evidence type="ECO:0000313" key="36">
    <source>
        <dbReference type="Ensembl" id="ENSCCRP00020082411.1"/>
    </source>
</evidence>
<evidence type="ECO:0000256" key="31">
    <source>
        <dbReference type="ARBA" id="ARBA00081678"/>
    </source>
</evidence>
<organism evidence="36 37">
    <name type="scientific">Cyprinus carpio</name>
    <name type="common">Common carp</name>
    <dbReference type="NCBI Taxonomy" id="7962"/>
    <lineage>
        <taxon>Eukaryota</taxon>
        <taxon>Metazoa</taxon>
        <taxon>Chordata</taxon>
        <taxon>Craniata</taxon>
        <taxon>Vertebrata</taxon>
        <taxon>Euteleostomi</taxon>
        <taxon>Actinopterygii</taxon>
        <taxon>Neopterygii</taxon>
        <taxon>Teleostei</taxon>
        <taxon>Ostariophysi</taxon>
        <taxon>Cypriniformes</taxon>
        <taxon>Cyprinidae</taxon>
        <taxon>Cyprininae</taxon>
        <taxon>Cyprinus</taxon>
    </lineage>
</organism>
<evidence type="ECO:0000256" key="8">
    <source>
        <dbReference type="ARBA" id="ARBA00022723"/>
    </source>
</evidence>
<feature type="compositionally biased region" description="Low complexity" evidence="33">
    <location>
        <begin position="861"/>
        <end position="876"/>
    </location>
</feature>
<dbReference type="Pfam" id="PF01764">
    <property type="entry name" value="Lipase_3"/>
    <property type="match status" value="1"/>
</dbReference>
<evidence type="ECO:0000256" key="34">
    <source>
        <dbReference type="SAM" id="Phobius"/>
    </source>
</evidence>
<feature type="transmembrane region" description="Helical" evidence="34">
    <location>
        <begin position="18"/>
        <end position="41"/>
    </location>
</feature>
<dbReference type="Ensembl" id="ENSCCRT00020090199.1">
    <property type="protein sequence ID" value="ENSCCRP00020082411.1"/>
    <property type="gene ID" value="ENSCCRG00020038036.1"/>
</dbReference>
<protein>
    <recommendedName>
        <fullName evidence="30">Diacylglycerol lipase-alpha</fullName>
        <ecNumber evidence="21">3.1.1.116</ecNumber>
    </recommendedName>
    <alternativeName>
        <fullName evidence="32">Neural stem cell-derived dendrite regulator</fullName>
    </alternativeName>
    <alternativeName>
        <fullName evidence="31">Sn1-specific diacylglycerol lipase alpha</fullName>
    </alternativeName>
</protein>
<dbReference type="GO" id="GO:0031901">
    <property type="term" value="C:early endosome membrane"/>
    <property type="evidence" value="ECO:0007669"/>
    <property type="project" value="UniProtKB-SubCell"/>
</dbReference>
<comment type="catalytic activity">
    <reaction evidence="26">
        <text>1-(9Z-octadecenoyl)-2-(5Z,8Z,11Z,14Z-eicosatetraenoyl)-sn-glycerol + H2O = 2-(5Z,8Z,11Z,14Z-eicosatetraenoyl)-glycerol + (9Z)-octadecenoate + H(+)</text>
        <dbReference type="Rhea" id="RHEA:38515"/>
        <dbReference type="ChEBI" id="CHEBI:15377"/>
        <dbReference type="ChEBI" id="CHEBI:15378"/>
        <dbReference type="ChEBI" id="CHEBI:30823"/>
        <dbReference type="ChEBI" id="CHEBI:52392"/>
        <dbReference type="ChEBI" id="CHEBI:75449"/>
    </reaction>
    <physiologicalReaction direction="left-to-right" evidence="26">
        <dbReference type="Rhea" id="RHEA:38516"/>
    </physiologicalReaction>
</comment>
<keyword evidence="6" id="KW-0597">Phosphoprotein</keyword>
<feature type="region of interest" description="Disordered" evidence="33">
    <location>
        <begin position="837"/>
        <end position="879"/>
    </location>
</feature>
<evidence type="ECO:0000256" key="4">
    <source>
        <dbReference type="ARBA" id="ARBA00010701"/>
    </source>
</evidence>
<evidence type="ECO:0000256" key="15">
    <source>
        <dbReference type="ARBA" id="ARBA00023098"/>
    </source>
</evidence>
<dbReference type="CDD" id="cd00519">
    <property type="entry name" value="Lipase_3"/>
    <property type="match status" value="1"/>
</dbReference>
<feature type="transmembrane region" description="Helical" evidence="34">
    <location>
        <begin position="102"/>
        <end position="123"/>
    </location>
</feature>
<feature type="transmembrane region" description="Helical" evidence="34">
    <location>
        <begin position="292"/>
        <end position="310"/>
    </location>
</feature>
<dbReference type="GO" id="GO:0019369">
    <property type="term" value="P:arachidonate metabolic process"/>
    <property type="evidence" value="ECO:0007669"/>
    <property type="project" value="UniProtKB-ARBA"/>
</dbReference>
<dbReference type="InterPro" id="IPR052214">
    <property type="entry name" value="DAG_Lipase-Related"/>
</dbReference>
<evidence type="ECO:0000256" key="3">
    <source>
        <dbReference type="ARBA" id="ARBA00004520"/>
    </source>
</evidence>
<sequence length="954" mass="105438">MPGMVLFRRRWSVGSDDLVLPAFFLFLLHCIWLVVLSVVLFGLPYSLEQSCSVTLVDHGRGYLGILVSCLICESAIMWLSMRGSILYTQPREAVQYVLYIRLAILLVELVYAVVGIAWLVQYYQPCPDVTAKNLTLGIVACNWLVIFSVCFTMMCTFDPTGRTFVKLKATRRRQRNLTTYTLRHRLEEGQASSWSRRLKFFMCCTRAKDTQSDAYSEVASLFAEFFRDLDIVPSDIIAGLVLLRQRQRAKRAAILDQANNDVLAFLSGIPVTRNTKYLDLKNSSEMAMYKEVCYYMLFAMAAYGWPVYLLRQPACGICRLVSTCSCNTSVSGSRLSQSITVEEDNCCGCNVLAIRRQFLDRDLKEVQIVYTSFHDAVYETPFFVAVDHAKKKVVISIRGTLSPKDALTDLTGDSERLPVEEQHGTWLGHKGMVYSAEYIKKKLEQEMILSQAFGRDLGKGTMHYGLVIVGHSLGAGTAAILSFLLRPQYPSLHCYSYSPPGGLLSEDAMEYSKEFVTSVVLGKDLVPRIGLSQLEGFRRHLLEVLQKSEKAKWRIIAGGTKCIPKSELPLDDEAPVSQGVTPSNSRLWLHPSDLSIALSASTPLYPPGRVIHVVHNHPPEMCCGQEDPTYSALWGDNKAFDEVIISPAMLNEHMPHVVMDGLNKVLENPDLISELIAAQVGSQRTSIQACVSVPNALPDPSLMPLCSDECFMVPDTCSASRTPSEMVSVQPRGSDINRNGLSLNNTVSLQAASKSNSQNTITETLTPVMYVTVDRSSIELDIKPGDNFCALQQPSTCPSLFESPMVACAPQSNIVLTSTKLDLPTLEMPSSVQHSTIPFNGSLSSKMTNSSSDVSIPESHPQFQQTTSQTPFTNTSDLSSPPEFLLKTCIYPDFSEIPSTGLMSKDTLAELSKQNNSTKSSVFDNTPLSSPQASSSTARSEETNFSATCYISSI</sequence>
<evidence type="ECO:0000256" key="2">
    <source>
        <dbReference type="ARBA" id="ARBA00004332"/>
    </source>
</evidence>
<dbReference type="AlphaFoldDB" id="A0A8C2PTI0"/>
<feature type="region of interest" description="Disordered" evidence="33">
    <location>
        <begin position="916"/>
        <end position="943"/>
    </location>
</feature>
<feature type="domain" description="Fungal lipase-type" evidence="35">
    <location>
        <begin position="394"/>
        <end position="529"/>
    </location>
</feature>
<dbReference type="GO" id="GO:0004465">
    <property type="term" value="F:lipoprotein lipase activity"/>
    <property type="evidence" value="ECO:0007669"/>
    <property type="project" value="TreeGrafter"/>
</dbReference>
<evidence type="ECO:0000256" key="18">
    <source>
        <dbReference type="ARBA" id="ARBA00023257"/>
    </source>
</evidence>
<keyword evidence="12" id="KW-0442">Lipid degradation</keyword>
<evidence type="ECO:0000256" key="30">
    <source>
        <dbReference type="ARBA" id="ARBA00071957"/>
    </source>
</evidence>
<keyword evidence="11" id="KW-0106">Calcium</keyword>
<dbReference type="Proteomes" id="UP000694701">
    <property type="component" value="Unplaced"/>
</dbReference>
<evidence type="ECO:0000256" key="1">
    <source>
        <dbReference type="ARBA" id="ARBA00001913"/>
    </source>
</evidence>
<feature type="transmembrane region" description="Helical" evidence="34">
    <location>
        <begin position="135"/>
        <end position="157"/>
    </location>
</feature>
<dbReference type="SUPFAM" id="SSF53474">
    <property type="entry name" value="alpha/beta-Hydrolases"/>
    <property type="match status" value="1"/>
</dbReference>
<dbReference type="PANTHER" id="PTHR45792:SF8">
    <property type="entry name" value="DIACYLGLYCEROL LIPASE-ALPHA"/>
    <property type="match status" value="1"/>
</dbReference>
<comment type="catalytic activity">
    <reaction evidence="23">
        <text>1,2-di-(9Z-octadecenoyl)-sn-glycerol + H2O = 2-(9Z-octadecenoyl)-glycerol + (9Z)-octadecenoate + H(+)</text>
        <dbReference type="Rhea" id="RHEA:38511"/>
        <dbReference type="ChEBI" id="CHEBI:15377"/>
        <dbReference type="ChEBI" id="CHEBI:15378"/>
        <dbReference type="ChEBI" id="CHEBI:30823"/>
        <dbReference type="ChEBI" id="CHEBI:52333"/>
        <dbReference type="ChEBI" id="CHEBI:73990"/>
    </reaction>
    <physiologicalReaction direction="left-to-right" evidence="23">
        <dbReference type="Rhea" id="RHEA:38512"/>
    </physiologicalReaction>
</comment>